<feature type="chain" id="PRO_5024879331" evidence="2">
    <location>
        <begin position="19"/>
        <end position="138"/>
    </location>
</feature>
<organism evidence="3 4">
    <name type="scientific">Aspergillus bertholletiae</name>
    <dbReference type="NCBI Taxonomy" id="1226010"/>
    <lineage>
        <taxon>Eukaryota</taxon>
        <taxon>Fungi</taxon>
        <taxon>Dikarya</taxon>
        <taxon>Ascomycota</taxon>
        <taxon>Pezizomycotina</taxon>
        <taxon>Eurotiomycetes</taxon>
        <taxon>Eurotiomycetidae</taxon>
        <taxon>Eurotiales</taxon>
        <taxon>Aspergillaceae</taxon>
        <taxon>Aspergillus</taxon>
        <taxon>Aspergillus subgen. Circumdati</taxon>
    </lineage>
</organism>
<evidence type="ECO:0000256" key="1">
    <source>
        <dbReference type="SAM" id="MobiDB-lite"/>
    </source>
</evidence>
<dbReference type="EMBL" id="ML736335">
    <property type="protein sequence ID" value="KAE8372907.1"/>
    <property type="molecule type" value="Genomic_DNA"/>
</dbReference>
<feature type="signal peptide" evidence="2">
    <location>
        <begin position="1"/>
        <end position="18"/>
    </location>
</feature>
<evidence type="ECO:0000313" key="3">
    <source>
        <dbReference type="EMBL" id="KAE8372907.1"/>
    </source>
</evidence>
<accession>A0A5N7ASS4</accession>
<reference evidence="3 4" key="1">
    <citation type="submission" date="2019-04" db="EMBL/GenBank/DDBJ databases">
        <title>Friends and foes A comparative genomics studyof 23 Aspergillus species from section Flavi.</title>
        <authorList>
            <consortium name="DOE Joint Genome Institute"/>
            <person name="Kjaerbolling I."/>
            <person name="Vesth T."/>
            <person name="Frisvad J.C."/>
            <person name="Nybo J.L."/>
            <person name="Theobald S."/>
            <person name="Kildgaard S."/>
            <person name="Isbrandt T."/>
            <person name="Kuo A."/>
            <person name="Sato A."/>
            <person name="Lyhne E.K."/>
            <person name="Kogle M.E."/>
            <person name="Wiebenga A."/>
            <person name="Kun R.S."/>
            <person name="Lubbers R.J."/>
            <person name="Makela M.R."/>
            <person name="Barry K."/>
            <person name="Chovatia M."/>
            <person name="Clum A."/>
            <person name="Daum C."/>
            <person name="Haridas S."/>
            <person name="He G."/>
            <person name="LaButti K."/>
            <person name="Lipzen A."/>
            <person name="Mondo S."/>
            <person name="Riley R."/>
            <person name="Salamov A."/>
            <person name="Simmons B.A."/>
            <person name="Magnuson J.K."/>
            <person name="Henrissat B."/>
            <person name="Mortensen U.H."/>
            <person name="Larsen T.O."/>
            <person name="Devries R.P."/>
            <person name="Grigoriev I.V."/>
            <person name="Machida M."/>
            <person name="Baker S.E."/>
            <person name="Andersen M.R."/>
        </authorList>
    </citation>
    <scope>NUCLEOTIDE SEQUENCE [LARGE SCALE GENOMIC DNA]</scope>
    <source>
        <strain evidence="3 4">IBT 29228</strain>
    </source>
</reference>
<evidence type="ECO:0000256" key="2">
    <source>
        <dbReference type="SAM" id="SignalP"/>
    </source>
</evidence>
<keyword evidence="2" id="KW-0732">Signal</keyword>
<dbReference type="AlphaFoldDB" id="A0A5N7ASS4"/>
<proteinExistence type="predicted"/>
<gene>
    <name evidence="3" type="ORF">BDV26DRAFT_297405</name>
</gene>
<protein>
    <submittedName>
        <fullName evidence="3">Uncharacterized protein</fullName>
    </submittedName>
</protein>
<feature type="region of interest" description="Disordered" evidence="1">
    <location>
        <begin position="19"/>
        <end position="42"/>
    </location>
</feature>
<evidence type="ECO:0000313" key="4">
    <source>
        <dbReference type="Proteomes" id="UP000326198"/>
    </source>
</evidence>
<dbReference type="Proteomes" id="UP000326198">
    <property type="component" value="Unassembled WGS sequence"/>
</dbReference>
<keyword evidence="4" id="KW-1185">Reference proteome</keyword>
<name>A0A5N7ASS4_9EURO</name>
<sequence>MKLHILISLAAATSLAYAAPADNKPPPAIPPRDLDTSRNGQATCSPLSDMITADCTAAKDSPQCQALLQLRGCLNTITRLARGRQPPSEEEVDDAFGTCVRQYEGTQDIDPEVKAPAINLVLAQGPTADYSGPGCQGQ</sequence>